<accession>A0ACC0KJH3</accession>
<dbReference type="EMBL" id="CM046117">
    <property type="protein sequence ID" value="KAI8436653.1"/>
    <property type="molecule type" value="Genomic_DNA"/>
</dbReference>
<dbReference type="Proteomes" id="UP001064048">
    <property type="component" value="Chromosome 17"/>
</dbReference>
<gene>
    <name evidence="1" type="ORF">MSG28_010143</name>
</gene>
<evidence type="ECO:0000313" key="2">
    <source>
        <dbReference type="Proteomes" id="UP001064048"/>
    </source>
</evidence>
<name>A0ACC0KJH3_CHOFU</name>
<comment type="caution">
    <text evidence="1">The sequence shown here is derived from an EMBL/GenBank/DDBJ whole genome shotgun (WGS) entry which is preliminary data.</text>
</comment>
<reference evidence="1 2" key="1">
    <citation type="journal article" date="2022" name="Genome Biol. Evol.">
        <title>The Spruce Budworm Genome: Reconstructing the Evolutionary History of Antifreeze Proteins.</title>
        <authorList>
            <person name="Beliveau C."/>
            <person name="Gagne P."/>
            <person name="Picq S."/>
            <person name="Vernygora O."/>
            <person name="Keeling C.I."/>
            <person name="Pinkney K."/>
            <person name="Doucet D."/>
            <person name="Wen F."/>
            <person name="Johnston J.S."/>
            <person name="Maaroufi H."/>
            <person name="Boyle B."/>
            <person name="Laroche J."/>
            <person name="Dewar K."/>
            <person name="Juretic N."/>
            <person name="Blackburn G."/>
            <person name="Nisole A."/>
            <person name="Brunet B."/>
            <person name="Brandao M."/>
            <person name="Lumley L."/>
            <person name="Duan J."/>
            <person name="Quan G."/>
            <person name="Lucarotti C.J."/>
            <person name="Roe A.D."/>
            <person name="Sperling F.A.H."/>
            <person name="Levesque R.C."/>
            <person name="Cusson M."/>
        </authorList>
    </citation>
    <scope>NUCLEOTIDE SEQUENCE [LARGE SCALE GENOMIC DNA]</scope>
    <source>
        <strain evidence="1">Glfc:IPQL:Cfum</strain>
    </source>
</reference>
<proteinExistence type="predicted"/>
<evidence type="ECO:0000313" key="1">
    <source>
        <dbReference type="EMBL" id="KAI8436653.1"/>
    </source>
</evidence>
<organism evidence="1 2">
    <name type="scientific">Choristoneura fumiferana</name>
    <name type="common">Spruce budworm moth</name>
    <name type="synonym">Archips fumiferana</name>
    <dbReference type="NCBI Taxonomy" id="7141"/>
    <lineage>
        <taxon>Eukaryota</taxon>
        <taxon>Metazoa</taxon>
        <taxon>Ecdysozoa</taxon>
        <taxon>Arthropoda</taxon>
        <taxon>Hexapoda</taxon>
        <taxon>Insecta</taxon>
        <taxon>Pterygota</taxon>
        <taxon>Neoptera</taxon>
        <taxon>Endopterygota</taxon>
        <taxon>Lepidoptera</taxon>
        <taxon>Glossata</taxon>
        <taxon>Ditrysia</taxon>
        <taxon>Tortricoidea</taxon>
        <taxon>Tortricidae</taxon>
        <taxon>Tortricinae</taxon>
        <taxon>Choristoneura</taxon>
    </lineage>
</organism>
<sequence>MAKRTANFEKADSRNLPLVDNVMILEFMTNSSNHNIAEIRGAKALMSSGIVTCPQLWDMWKCREAWESVLSKPELYQSIEHKSGCKHSLLLLFWLEKQSCEPSCTSTQCFWIKPTLGSERTKHVLAEDVNAPKTLREKLDNVKDARCGGQHRRIRLCGSKCIYRHGSLFLSMISCAKRTLRGTLHLLHAQLRMGIWCVRLAARAASYSSRHESGQRSHIQLVGGTHGTTGGVRHVPGCTQQAEQQHDVHIAHWTIFPSPFSPFTTLTVFRATAYAPAKQAFSTVLPLAMHTASLPLIIHEVTHST</sequence>
<keyword evidence="2" id="KW-1185">Reference proteome</keyword>
<protein>
    <submittedName>
        <fullName evidence="1">Uncharacterized protein</fullName>
    </submittedName>
</protein>